<evidence type="ECO:0000259" key="8">
    <source>
        <dbReference type="Pfam" id="PF00482"/>
    </source>
</evidence>
<evidence type="ECO:0000256" key="3">
    <source>
        <dbReference type="ARBA" id="ARBA00022475"/>
    </source>
</evidence>
<dbReference type="Pfam" id="PF00482">
    <property type="entry name" value="T2SSF"/>
    <property type="match status" value="2"/>
</dbReference>
<dbReference type="InterPro" id="IPR003004">
    <property type="entry name" value="GspF/PilC"/>
</dbReference>
<accession>A0ABV6BGZ9</accession>
<dbReference type="Proteomes" id="UP001589813">
    <property type="component" value="Unassembled WGS sequence"/>
</dbReference>
<evidence type="ECO:0000256" key="2">
    <source>
        <dbReference type="ARBA" id="ARBA00005745"/>
    </source>
</evidence>
<comment type="similarity">
    <text evidence="2">Belongs to the GSP F family.</text>
</comment>
<dbReference type="InterPro" id="IPR018076">
    <property type="entry name" value="T2SS_GspF_dom"/>
</dbReference>
<keyword evidence="6 7" id="KW-0472">Membrane</keyword>
<dbReference type="InterPro" id="IPR042094">
    <property type="entry name" value="T2SS_GspF_sf"/>
</dbReference>
<evidence type="ECO:0000256" key="4">
    <source>
        <dbReference type="ARBA" id="ARBA00022692"/>
    </source>
</evidence>
<feature type="transmembrane region" description="Helical" evidence="7">
    <location>
        <begin position="166"/>
        <end position="189"/>
    </location>
</feature>
<proteinExistence type="inferred from homology"/>
<evidence type="ECO:0000313" key="9">
    <source>
        <dbReference type="EMBL" id="MFC0050126.1"/>
    </source>
</evidence>
<organism evidence="9 10">
    <name type="scientific">Rheinheimera tilapiae</name>
    <dbReference type="NCBI Taxonomy" id="875043"/>
    <lineage>
        <taxon>Bacteria</taxon>
        <taxon>Pseudomonadati</taxon>
        <taxon>Pseudomonadota</taxon>
        <taxon>Gammaproteobacteria</taxon>
        <taxon>Chromatiales</taxon>
        <taxon>Chromatiaceae</taxon>
        <taxon>Rheinheimera</taxon>
    </lineage>
</organism>
<feature type="domain" description="Type II secretion system protein GspF" evidence="8">
    <location>
        <begin position="68"/>
        <end position="190"/>
    </location>
</feature>
<evidence type="ECO:0000256" key="1">
    <source>
        <dbReference type="ARBA" id="ARBA00004651"/>
    </source>
</evidence>
<dbReference type="PANTHER" id="PTHR30012">
    <property type="entry name" value="GENERAL SECRETION PATHWAY PROTEIN"/>
    <property type="match status" value="1"/>
</dbReference>
<keyword evidence="3" id="KW-1003">Cell membrane</keyword>
<evidence type="ECO:0000256" key="5">
    <source>
        <dbReference type="ARBA" id="ARBA00022989"/>
    </source>
</evidence>
<dbReference type="RefSeq" id="WP_377247321.1">
    <property type="nucleotide sequence ID" value="NZ_JBHLXP010000005.1"/>
</dbReference>
<comment type="caution">
    <text evidence="9">The sequence shown here is derived from an EMBL/GenBank/DDBJ whole genome shotgun (WGS) entry which is preliminary data.</text>
</comment>
<feature type="domain" description="Type II secretion system protein GspF" evidence="8">
    <location>
        <begin position="273"/>
        <end position="390"/>
    </location>
</feature>
<evidence type="ECO:0000256" key="7">
    <source>
        <dbReference type="SAM" id="Phobius"/>
    </source>
</evidence>
<sequence length="400" mass="43823">MAMYSYRGFDSSGATVSGELDASSLEDARAQLLRQGVMISSLKEVKPADKSFGIGQGHVSLADIEFLTSELSVLLDAGLKIDRGIELLKSSSKKPQLAVMLDKIGNSLRGGQQLSQALQAFPDVFDPLYINLIAIGEATGKLPTVFRELSKDLAFRRDLQQKVSQALTYPMVILVVCLVSIGFIFNYVVPNMKSLFAGQQDLPVYTAMLLGLSDWLAQYQWWLAGGVSCAGVAGWSLRKQPMMQNAGNYLRLNLPVLRSATILVERIRFNSGLAMMLNAGVALDRALELSCGNIRHPHIRQEINIALGKVKRGEQLSQVLRQTRLFPQFLVSLLKVGEESGQLARIFAEIAQRSQREFSSWVTRITALLEPLLIIVMGGIVGGVVVVMMMSITSVTDVGF</sequence>
<reference evidence="9 10" key="1">
    <citation type="submission" date="2024-09" db="EMBL/GenBank/DDBJ databases">
        <authorList>
            <person name="Sun Q."/>
            <person name="Mori K."/>
        </authorList>
    </citation>
    <scope>NUCLEOTIDE SEQUENCE [LARGE SCALE GENOMIC DNA]</scope>
    <source>
        <strain evidence="9 10">KCTC 23315</strain>
    </source>
</reference>
<comment type="subcellular location">
    <subcellularLocation>
        <location evidence="1">Cell membrane</location>
        <topology evidence="1">Multi-pass membrane protein</topology>
    </subcellularLocation>
</comment>
<name>A0ABV6BGZ9_9GAMM</name>
<feature type="transmembrane region" description="Helical" evidence="7">
    <location>
        <begin position="372"/>
        <end position="392"/>
    </location>
</feature>
<dbReference type="EMBL" id="JBHLXP010000005">
    <property type="protein sequence ID" value="MFC0050126.1"/>
    <property type="molecule type" value="Genomic_DNA"/>
</dbReference>
<feature type="transmembrane region" description="Helical" evidence="7">
    <location>
        <begin position="219"/>
        <end position="237"/>
    </location>
</feature>
<keyword evidence="4 7" id="KW-0812">Transmembrane</keyword>
<keyword evidence="10" id="KW-1185">Reference proteome</keyword>
<evidence type="ECO:0000313" key="10">
    <source>
        <dbReference type="Proteomes" id="UP001589813"/>
    </source>
</evidence>
<keyword evidence="5 7" id="KW-1133">Transmembrane helix</keyword>
<evidence type="ECO:0000256" key="6">
    <source>
        <dbReference type="ARBA" id="ARBA00023136"/>
    </source>
</evidence>
<gene>
    <name evidence="9" type="ORF">ACFFJP_17635</name>
</gene>
<dbReference type="PANTHER" id="PTHR30012:SF0">
    <property type="entry name" value="TYPE II SECRETION SYSTEM PROTEIN F-RELATED"/>
    <property type="match status" value="1"/>
</dbReference>
<dbReference type="PRINTS" id="PR00812">
    <property type="entry name" value="BCTERIALGSPF"/>
</dbReference>
<dbReference type="Gene3D" id="1.20.81.30">
    <property type="entry name" value="Type II secretion system (T2SS), domain F"/>
    <property type="match status" value="2"/>
</dbReference>
<protein>
    <submittedName>
        <fullName evidence="9">Type II secretion system F family protein</fullName>
    </submittedName>
</protein>